<comment type="caution">
    <text evidence="13">The sequence shown here is derived from an EMBL/GenBank/DDBJ whole genome shotgun (WGS) entry which is preliminary data.</text>
</comment>
<evidence type="ECO:0000256" key="5">
    <source>
        <dbReference type="ARBA" id="ARBA00022692"/>
    </source>
</evidence>
<organism evidence="13 14">
    <name type="scientific">Roseateles saccharophilus</name>
    <name type="common">Pseudomonas saccharophila</name>
    <dbReference type="NCBI Taxonomy" id="304"/>
    <lineage>
        <taxon>Bacteria</taxon>
        <taxon>Pseudomonadati</taxon>
        <taxon>Pseudomonadota</taxon>
        <taxon>Betaproteobacteria</taxon>
        <taxon>Burkholderiales</taxon>
        <taxon>Sphaerotilaceae</taxon>
        <taxon>Roseateles</taxon>
    </lineage>
</organism>
<accession>A0A4R3U977</accession>
<evidence type="ECO:0000256" key="1">
    <source>
        <dbReference type="ARBA" id="ARBA00004571"/>
    </source>
</evidence>
<protein>
    <submittedName>
        <fullName evidence="13">Iron complex outermembrane receptor protein</fullName>
    </submittedName>
</protein>
<dbReference type="InterPro" id="IPR037066">
    <property type="entry name" value="Plug_dom_sf"/>
</dbReference>
<dbReference type="InterPro" id="IPR036942">
    <property type="entry name" value="Beta-barrel_TonB_sf"/>
</dbReference>
<dbReference type="Gene3D" id="3.55.50.30">
    <property type="match status" value="1"/>
</dbReference>
<evidence type="ECO:0000256" key="8">
    <source>
        <dbReference type="ARBA" id="ARBA00023237"/>
    </source>
</evidence>
<dbReference type="PANTHER" id="PTHR47234:SF1">
    <property type="entry name" value="TONB-DEPENDENT RECEPTOR"/>
    <property type="match status" value="1"/>
</dbReference>
<dbReference type="Pfam" id="PF07715">
    <property type="entry name" value="Plug"/>
    <property type="match status" value="1"/>
</dbReference>
<proteinExistence type="inferred from homology"/>
<evidence type="ECO:0000313" key="14">
    <source>
        <dbReference type="Proteomes" id="UP000295110"/>
    </source>
</evidence>
<evidence type="ECO:0000259" key="12">
    <source>
        <dbReference type="SMART" id="SM00965"/>
    </source>
</evidence>
<evidence type="ECO:0000256" key="4">
    <source>
        <dbReference type="ARBA" id="ARBA00022452"/>
    </source>
</evidence>
<keyword evidence="7 13" id="KW-0675">Receptor</keyword>
<keyword evidence="4 9" id="KW-1134">Transmembrane beta strand</keyword>
<evidence type="ECO:0000256" key="6">
    <source>
        <dbReference type="ARBA" id="ARBA00023136"/>
    </source>
</evidence>
<evidence type="ECO:0000313" key="13">
    <source>
        <dbReference type="EMBL" id="TCU83057.1"/>
    </source>
</evidence>
<keyword evidence="5 9" id="KW-0812">Transmembrane</keyword>
<dbReference type="Gene3D" id="2.170.130.10">
    <property type="entry name" value="TonB-dependent receptor, plug domain"/>
    <property type="match status" value="1"/>
</dbReference>
<dbReference type="RefSeq" id="WP_243655883.1">
    <property type="nucleotide sequence ID" value="NZ_CBCSGL010000087.1"/>
</dbReference>
<evidence type="ECO:0000256" key="2">
    <source>
        <dbReference type="ARBA" id="ARBA00009810"/>
    </source>
</evidence>
<dbReference type="Proteomes" id="UP000295110">
    <property type="component" value="Unassembled WGS sequence"/>
</dbReference>
<sequence>MLKKLNAKHRRQARWLPIPITLSLLVGCGAACAAEPTLAARYQIEQPAQGMEDALRAIARVTGTSVVFNSRNLAGRTARAVSGRLSGAEAIAEAIKGSGLELQVTPDGAVVVRPIAAPAAAPAGSTPARDRNGAASRPDGIQASAEEDAPRSPNRAGDRADQVQEFSRVEVTGSRLRRIEVDGPAPVNVYTAKDIERSGQPSLQRFLASLTEVSASTGEGGFSRTPGQGTVQLRGLPLGSTLVLVNGRKLEAVGSSTGAVFNLNLIPLAAIERVEVVPSGSSAVYGGDALAGVVNIILKKSIDGQSLSARLGSGRGLGDGALSLATGGHTADGSYLIMGSFSRSTPLSMQDRNFFDSGDFRSIGGADERLSYCAPGTVTSLSGNLPGLSTNVAGIPNVNGGQSLTIADFQATAGTRNLCNLYTTGGGGALIHGSQTFAIHSLAEHRLAGSWSAFGEVMFVKDRIEAPGYGVLVGMTVPAANLFNPFGADVRVRSVLGNENGNQGVLRKGRFTRVLAGVKGELASDWDAELTASTSSDHGDSVSRNDAVNYTTLATALASTDAATAFNPFTAGRAASGDVLRSILSDTIRRDRGRKDQVSAIARGNVGQLWAGPVDVVIGAEAARDWYDMSVPGQSEIHGSRGSSAAYGELRAPLLAGHEDGRSDWSLAAVTLAARRDNYSDFGSAGTFQGGLEVRPTRNLLVRAYAAGSFKPPTLLQTNVSEITYQAAIYGLVDPARNNEAITTGTVVRTTNKELMPEHGQARGIGAVWEPEGGLGTRLSATYWQLKIRSMIAVLSPQTALNYESAFPSFVTRGPSVNGQPGAVTSVKSAEVNFGHLDTAGTDVDVAYAWKTSIGRVTAALGGTRVNEYRVQLAPGAPVVDRLGRRFTDFWAPQWKGRMSAGIDDRTWSVGLTSRYLGAYKDAGTSERRLGGYWMHDVAGSLNLKRLWPDAFPSFSGALFGLSVTNLTDRQPQYVPGVPYFDITQADWRGRYVTARVTLDW</sequence>
<evidence type="ECO:0000256" key="10">
    <source>
        <dbReference type="SAM" id="MobiDB-lite"/>
    </source>
</evidence>
<dbReference type="InterPro" id="IPR012910">
    <property type="entry name" value="Plug_dom"/>
</dbReference>
<dbReference type="AlphaFoldDB" id="A0A4R3U977"/>
<feature type="chain" id="PRO_5020999155" evidence="11">
    <location>
        <begin position="34"/>
        <end position="1001"/>
    </location>
</feature>
<dbReference type="InterPro" id="IPR011662">
    <property type="entry name" value="Secretin/TonB_short_N"/>
</dbReference>
<gene>
    <name evidence="13" type="ORF">EV671_10607</name>
</gene>
<keyword evidence="3 9" id="KW-0813">Transport</keyword>
<comment type="similarity">
    <text evidence="2 9">Belongs to the TonB-dependent receptor family.</text>
</comment>
<reference evidence="13 14" key="1">
    <citation type="submission" date="2019-03" db="EMBL/GenBank/DDBJ databases">
        <title>Genomic Encyclopedia of Type Strains, Phase IV (KMG-IV): sequencing the most valuable type-strain genomes for metagenomic binning, comparative biology and taxonomic classification.</title>
        <authorList>
            <person name="Goeker M."/>
        </authorList>
    </citation>
    <scope>NUCLEOTIDE SEQUENCE [LARGE SCALE GENOMIC DNA]</scope>
    <source>
        <strain evidence="13 14">DSM 654</strain>
    </source>
</reference>
<dbReference type="GO" id="GO:0009279">
    <property type="term" value="C:cell outer membrane"/>
    <property type="evidence" value="ECO:0007669"/>
    <property type="project" value="UniProtKB-SubCell"/>
</dbReference>
<dbReference type="SUPFAM" id="SSF56935">
    <property type="entry name" value="Porins"/>
    <property type="match status" value="1"/>
</dbReference>
<evidence type="ECO:0000256" key="9">
    <source>
        <dbReference type="PROSITE-ProRule" id="PRU01360"/>
    </source>
</evidence>
<keyword evidence="11" id="KW-0732">Signal</keyword>
<dbReference type="PROSITE" id="PS52016">
    <property type="entry name" value="TONB_DEPENDENT_REC_3"/>
    <property type="match status" value="1"/>
</dbReference>
<keyword evidence="6 9" id="KW-0472">Membrane</keyword>
<name>A0A4R3U977_ROSSA</name>
<dbReference type="Gene3D" id="2.40.170.20">
    <property type="entry name" value="TonB-dependent receptor, beta-barrel domain"/>
    <property type="match status" value="1"/>
</dbReference>
<dbReference type="SMART" id="SM00965">
    <property type="entry name" value="STN"/>
    <property type="match status" value="1"/>
</dbReference>
<feature type="signal peptide" evidence="11">
    <location>
        <begin position="1"/>
        <end position="33"/>
    </location>
</feature>
<feature type="region of interest" description="Disordered" evidence="10">
    <location>
        <begin position="119"/>
        <end position="167"/>
    </location>
</feature>
<comment type="subcellular location">
    <subcellularLocation>
        <location evidence="1 9">Cell outer membrane</location>
        <topology evidence="1 9">Multi-pass membrane protein</topology>
    </subcellularLocation>
</comment>
<evidence type="ECO:0000256" key="7">
    <source>
        <dbReference type="ARBA" id="ARBA00023170"/>
    </source>
</evidence>
<feature type="domain" description="Secretin/TonB short N-terminal" evidence="12">
    <location>
        <begin position="64"/>
        <end position="115"/>
    </location>
</feature>
<dbReference type="EMBL" id="SMBU01000060">
    <property type="protein sequence ID" value="TCU83057.1"/>
    <property type="molecule type" value="Genomic_DNA"/>
</dbReference>
<evidence type="ECO:0000256" key="3">
    <source>
        <dbReference type="ARBA" id="ARBA00022448"/>
    </source>
</evidence>
<dbReference type="PANTHER" id="PTHR47234">
    <property type="match status" value="1"/>
</dbReference>
<keyword evidence="14" id="KW-1185">Reference proteome</keyword>
<dbReference type="InterPro" id="IPR039426">
    <property type="entry name" value="TonB-dep_rcpt-like"/>
</dbReference>
<keyword evidence="8 9" id="KW-0998">Cell outer membrane</keyword>
<evidence type="ECO:0000256" key="11">
    <source>
        <dbReference type="SAM" id="SignalP"/>
    </source>
</evidence>
<dbReference type="PROSITE" id="PS51257">
    <property type="entry name" value="PROKAR_LIPOPROTEIN"/>
    <property type="match status" value="1"/>
</dbReference>